<comment type="caution">
    <text evidence="6">The sequence shown here is derived from an EMBL/GenBank/DDBJ whole genome shotgun (WGS) entry which is preliminary data.</text>
</comment>
<gene>
    <name evidence="6" type="ORF">AA309_17225</name>
</gene>
<dbReference type="InterPro" id="IPR051598">
    <property type="entry name" value="TSUP/Inactive_protease-like"/>
</dbReference>
<dbReference type="OrthoDB" id="45564at2"/>
<dbReference type="Proteomes" id="UP000035489">
    <property type="component" value="Unassembled WGS sequence"/>
</dbReference>
<evidence type="ECO:0000256" key="1">
    <source>
        <dbReference type="ARBA" id="ARBA00004141"/>
    </source>
</evidence>
<dbReference type="PANTHER" id="PTHR43701">
    <property type="entry name" value="MEMBRANE TRANSPORTER PROTEIN MJ0441-RELATED"/>
    <property type="match status" value="1"/>
</dbReference>
<dbReference type="AlphaFoldDB" id="A0A0H1RHQ3"/>
<keyword evidence="5" id="KW-1003">Cell membrane</keyword>
<keyword evidence="4 5" id="KW-0472">Membrane</keyword>
<dbReference type="RefSeq" id="WP_047190229.1">
    <property type="nucleotide sequence ID" value="NZ_LCYG01000042.1"/>
</dbReference>
<dbReference type="InterPro" id="IPR002781">
    <property type="entry name" value="TM_pro_TauE-like"/>
</dbReference>
<comment type="subcellular location">
    <subcellularLocation>
        <location evidence="5">Cell membrane</location>
        <topology evidence="5">Multi-pass membrane protein</topology>
    </subcellularLocation>
    <subcellularLocation>
        <location evidence="1">Membrane</location>
        <topology evidence="1">Multi-pass membrane protein</topology>
    </subcellularLocation>
</comment>
<feature type="transmembrane region" description="Helical" evidence="5">
    <location>
        <begin position="224"/>
        <end position="242"/>
    </location>
</feature>
<evidence type="ECO:0000256" key="4">
    <source>
        <dbReference type="ARBA" id="ARBA00023136"/>
    </source>
</evidence>
<evidence type="ECO:0000256" key="3">
    <source>
        <dbReference type="ARBA" id="ARBA00022989"/>
    </source>
</evidence>
<feature type="transmembrane region" description="Helical" evidence="5">
    <location>
        <begin position="199"/>
        <end position="217"/>
    </location>
</feature>
<protein>
    <recommendedName>
        <fullName evidence="5">Probable membrane transporter protein</fullName>
    </recommendedName>
</protein>
<dbReference type="STRING" id="1225564.AA309_17225"/>
<sequence>MEDFLIFAVIGFLAQLVDGALGMAFGVLSTTSLLAFGVPPATASAVTHVTEIFTTAASGASHVFHRNVNWRLVARLAPAGMIGGAIGAFVLSNIDAKMMQPVVSAYLMVIGLYIVFKAFRPLWPREVRDWLVPFIGGGGGLLDAMGGGGWGPIVTSSLIGRGHAPRHVIGSTNLTEFLVTIVISATFILTLGWSELRSAAGLILGGVLAAPLGGFLVSRLPTRPLMVGVGLIIVATSIPRILPAL</sequence>
<evidence type="ECO:0000256" key="5">
    <source>
        <dbReference type="RuleBase" id="RU363041"/>
    </source>
</evidence>
<evidence type="ECO:0000313" key="7">
    <source>
        <dbReference type="Proteomes" id="UP000035489"/>
    </source>
</evidence>
<dbReference type="PATRIC" id="fig|1225564.3.peg.4550"/>
<proteinExistence type="inferred from homology"/>
<feature type="transmembrane region" description="Helical" evidence="5">
    <location>
        <begin position="174"/>
        <end position="193"/>
    </location>
</feature>
<keyword evidence="7" id="KW-1185">Reference proteome</keyword>
<keyword evidence="2 5" id="KW-0812">Transmembrane</keyword>
<keyword evidence="3 5" id="KW-1133">Transmembrane helix</keyword>
<dbReference type="PANTHER" id="PTHR43701:SF12">
    <property type="entry name" value="MEMBRANE TRANSPORTER PROTEIN YTNM-RELATED"/>
    <property type="match status" value="1"/>
</dbReference>
<feature type="transmembrane region" description="Helical" evidence="5">
    <location>
        <begin position="103"/>
        <end position="119"/>
    </location>
</feature>
<name>A0A0H1RHQ3_9HYPH</name>
<comment type="similarity">
    <text evidence="5">Belongs to the 4-toluene sulfonate uptake permease (TSUP) (TC 2.A.102) family.</text>
</comment>
<dbReference type="EMBL" id="LCYG01000042">
    <property type="protein sequence ID" value="KLK92142.1"/>
    <property type="molecule type" value="Genomic_DNA"/>
</dbReference>
<dbReference type="Pfam" id="PF01925">
    <property type="entry name" value="TauE"/>
    <property type="match status" value="1"/>
</dbReference>
<dbReference type="GO" id="GO:0005886">
    <property type="term" value="C:plasma membrane"/>
    <property type="evidence" value="ECO:0007669"/>
    <property type="project" value="UniProtKB-SubCell"/>
</dbReference>
<organism evidence="6 7">
    <name type="scientific">Microvirga vignae</name>
    <dbReference type="NCBI Taxonomy" id="1225564"/>
    <lineage>
        <taxon>Bacteria</taxon>
        <taxon>Pseudomonadati</taxon>
        <taxon>Pseudomonadota</taxon>
        <taxon>Alphaproteobacteria</taxon>
        <taxon>Hyphomicrobiales</taxon>
        <taxon>Methylobacteriaceae</taxon>
        <taxon>Microvirga</taxon>
    </lineage>
</organism>
<accession>A0A0H1RHQ3</accession>
<evidence type="ECO:0000313" key="6">
    <source>
        <dbReference type="EMBL" id="KLK92142.1"/>
    </source>
</evidence>
<evidence type="ECO:0000256" key="2">
    <source>
        <dbReference type="ARBA" id="ARBA00022692"/>
    </source>
</evidence>
<feature type="transmembrane region" description="Helical" evidence="5">
    <location>
        <begin position="72"/>
        <end position="91"/>
    </location>
</feature>
<feature type="transmembrane region" description="Helical" evidence="5">
    <location>
        <begin position="131"/>
        <end position="153"/>
    </location>
</feature>
<reference evidence="6 7" key="1">
    <citation type="submission" date="2015-05" db="EMBL/GenBank/DDBJ databases">
        <title>Draft genome sequence of Microvirga vignae strain BR3299, a novel nitrogen fixing bacteria isolated from Brazil semi-aired region.</title>
        <authorList>
            <person name="Zilli J.E."/>
            <person name="Passos S.R."/>
            <person name="Leite J."/>
            <person name="Baldani J.I."/>
            <person name="Xavier G.R."/>
            <person name="Rumjaneck N.G."/>
            <person name="Simoes-Araujo J.L."/>
        </authorList>
    </citation>
    <scope>NUCLEOTIDE SEQUENCE [LARGE SCALE GENOMIC DNA]</scope>
    <source>
        <strain evidence="6 7">BR3299</strain>
    </source>
</reference>